<proteinExistence type="predicted"/>
<comment type="caution">
    <text evidence="1">The sequence shown here is derived from an EMBL/GenBank/DDBJ whole genome shotgun (WGS) entry which is preliminary data.</text>
</comment>
<dbReference type="OrthoDB" id="5327538at2759"/>
<reference evidence="1" key="1">
    <citation type="submission" date="2022-11" db="EMBL/GenBank/DDBJ databases">
        <authorList>
            <person name="Petersen C."/>
        </authorList>
    </citation>
    <scope>NUCLEOTIDE SEQUENCE</scope>
    <source>
        <strain evidence="1">IBT 21917</strain>
    </source>
</reference>
<dbReference type="AlphaFoldDB" id="A0A9W9LKP6"/>
<gene>
    <name evidence="1" type="ORF">N7492_006782</name>
</gene>
<name>A0A9W9LKP6_9EURO</name>
<protein>
    <submittedName>
        <fullName evidence="1">Uncharacterized protein</fullName>
    </submittedName>
</protein>
<evidence type="ECO:0000313" key="2">
    <source>
        <dbReference type="Proteomes" id="UP001146351"/>
    </source>
</evidence>
<evidence type="ECO:0000313" key="1">
    <source>
        <dbReference type="EMBL" id="KAJ5161390.1"/>
    </source>
</evidence>
<dbReference type="EMBL" id="JAPQKO010000005">
    <property type="protein sequence ID" value="KAJ5161390.1"/>
    <property type="molecule type" value="Genomic_DNA"/>
</dbReference>
<accession>A0A9W9LKP6</accession>
<reference evidence="1" key="2">
    <citation type="journal article" date="2023" name="IMA Fungus">
        <title>Comparative genomic study of the Penicillium genus elucidates a diverse pangenome and 15 lateral gene transfer events.</title>
        <authorList>
            <person name="Petersen C."/>
            <person name="Sorensen T."/>
            <person name="Nielsen M.R."/>
            <person name="Sondergaard T.E."/>
            <person name="Sorensen J.L."/>
            <person name="Fitzpatrick D.A."/>
            <person name="Frisvad J.C."/>
            <person name="Nielsen K.L."/>
        </authorList>
    </citation>
    <scope>NUCLEOTIDE SEQUENCE</scope>
    <source>
        <strain evidence="1">IBT 21917</strain>
    </source>
</reference>
<organism evidence="1 2">
    <name type="scientific">Penicillium capsulatum</name>
    <dbReference type="NCBI Taxonomy" id="69766"/>
    <lineage>
        <taxon>Eukaryota</taxon>
        <taxon>Fungi</taxon>
        <taxon>Dikarya</taxon>
        <taxon>Ascomycota</taxon>
        <taxon>Pezizomycotina</taxon>
        <taxon>Eurotiomycetes</taxon>
        <taxon>Eurotiomycetidae</taxon>
        <taxon>Eurotiales</taxon>
        <taxon>Aspergillaceae</taxon>
        <taxon>Penicillium</taxon>
    </lineage>
</organism>
<sequence length="439" mass="49537">MKINDLEAMDSREPTSRMCCSNTGNALARAWKKRAVHERLMRDLTKDDLESCRLVCKSLAVLLAPSLLQDITILFRSRALTRPSRQAALEHIGRYIQTVTFRIPHTPETFLPPVIDGVTGTEQAFVYMPQRHQASLSSPKYGSREMTTLLINQYPPLFHAATDVSSFVRTLTLMKNLKHLRISCEGQTPSHRYRRSVVDYALISLRMAVEQAPLPCLKSLSLLSIHTAAVFYLQPGIGFGASPVSRKRWSQIENLQIHMTSFPHENGRPTDHFKLLHAYLQSFPQLKNLVFYWKGEKGLSPISLATEPCLQPTSNQAAIELVNAATDASQVASFIADHRSSLREVNFQGITLRSGTWDDALAPLTRLSGSERWKERHASSFDVPVVLSPAGVSRRQLQKVIQAIHRRKDELCTLAKAENFWARPDHLKRLLQASALSWR</sequence>
<keyword evidence="2" id="KW-1185">Reference proteome</keyword>
<dbReference type="Proteomes" id="UP001146351">
    <property type="component" value="Unassembled WGS sequence"/>
</dbReference>